<gene>
    <name evidence="1" type="ORF">VNO77_04401</name>
</gene>
<proteinExistence type="predicted"/>
<evidence type="ECO:0000313" key="2">
    <source>
        <dbReference type="Proteomes" id="UP001367508"/>
    </source>
</evidence>
<comment type="caution">
    <text evidence="1">The sequence shown here is derived from an EMBL/GenBank/DDBJ whole genome shotgun (WGS) entry which is preliminary data.</text>
</comment>
<organism evidence="1 2">
    <name type="scientific">Canavalia gladiata</name>
    <name type="common">Sword bean</name>
    <name type="synonym">Dolichos gladiatus</name>
    <dbReference type="NCBI Taxonomy" id="3824"/>
    <lineage>
        <taxon>Eukaryota</taxon>
        <taxon>Viridiplantae</taxon>
        <taxon>Streptophyta</taxon>
        <taxon>Embryophyta</taxon>
        <taxon>Tracheophyta</taxon>
        <taxon>Spermatophyta</taxon>
        <taxon>Magnoliopsida</taxon>
        <taxon>eudicotyledons</taxon>
        <taxon>Gunneridae</taxon>
        <taxon>Pentapetalae</taxon>
        <taxon>rosids</taxon>
        <taxon>fabids</taxon>
        <taxon>Fabales</taxon>
        <taxon>Fabaceae</taxon>
        <taxon>Papilionoideae</taxon>
        <taxon>50 kb inversion clade</taxon>
        <taxon>NPAAA clade</taxon>
        <taxon>indigoferoid/millettioid clade</taxon>
        <taxon>Phaseoleae</taxon>
        <taxon>Canavalia</taxon>
    </lineage>
</organism>
<dbReference type="EMBL" id="JAYMYQ010000001">
    <property type="protein sequence ID" value="KAK7362291.1"/>
    <property type="molecule type" value="Genomic_DNA"/>
</dbReference>
<name>A0AAN9MYI0_CANGL</name>
<reference evidence="1 2" key="1">
    <citation type="submission" date="2024-01" db="EMBL/GenBank/DDBJ databases">
        <title>The genomes of 5 underutilized Papilionoideae crops provide insights into root nodulation and disease resistanc.</title>
        <authorList>
            <person name="Jiang F."/>
        </authorList>
    </citation>
    <scope>NUCLEOTIDE SEQUENCE [LARGE SCALE GENOMIC DNA]</scope>
    <source>
        <strain evidence="1">LVBAO_FW01</strain>
        <tissue evidence="1">Leaves</tissue>
    </source>
</reference>
<dbReference type="AlphaFoldDB" id="A0AAN9MYI0"/>
<sequence>MKFRASAYAIDLVLCLSGMKSRARISVVVNLDKETAAKIGLKLDDVGDLALGPPSKPIYNEDSDLYRAYVINMLIKHQSPGTTS</sequence>
<protein>
    <submittedName>
        <fullName evidence="1">Uncharacterized protein</fullName>
    </submittedName>
</protein>
<evidence type="ECO:0000313" key="1">
    <source>
        <dbReference type="EMBL" id="KAK7362291.1"/>
    </source>
</evidence>
<keyword evidence="2" id="KW-1185">Reference proteome</keyword>
<dbReference type="Proteomes" id="UP001367508">
    <property type="component" value="Unassembled WGS sequence"/>
</dbReference>
<accession>A0AAN9MYI0</accession>